<dbReference type="InterPro" id="IPR004045">
    <property type="entry name" value="Glutathione_S-Trfase_N"/>
</dbReference>
<dbReference type="SUPFAM" id="SSF52833">
    <property type="entry name" value="Thioredoxin-like"/>
    <property type="match status" value="1"/>
</dbReference>
<evidence type="ECO:0000313" key="4">
    <source>
        <dbReference type="Proteomes" id="UP000235036"/>
    </source>
</evidence>
<keyword evidence="3" id="KW-0808">Transferase</keyword>
<dbReference type="SUPFAM" id="SSF47616">
    <property type="entry name" value="GST C-terminal domain-like"/>
    <property type="match status" value="1"/>
</dbReference>
<dbReference type="RefSeq" id="WP_102205285.1">
    <property type="nucleotide sequence ID" value="NZ_CAWNVR010000398.1"/>
</dbReference>
<dbReference type="SFLD" id="SFLDS00019">
    <property type="entry name" value="Glutathione_Transferase_(cytos"/>
    <property type="match status" value="1"/>
</dbReference>
<dbReference type="Pfam" id="PF13410">
    <property type="entry name" value="GST_C_2"/>
    <property type="match status" value="1"/>
</dbReference>
<dbReference type="AlphaFoldDB" id="A0A2N6K2B5"/>
<dbReference type="GO" id="GO:0016740">
    <property type="term" value="F:transferase activity"/>
    <property type="evidence" value="ECO:0007669"/>
    <property type="project" value="UniProtKB-KW"/>
</dbReference>
<dbReference type="InterPro" id="IPR010987">
    <property type="entry name" value="Glutathione-S-Trfase_C-like"/>
</dbReference>
<dbReference type="PANTHER" id="PTHR43968:SF6">
    <property type="entry name" value="GLUTATHIONE S-TRANSFERASE OMEGA"/>
    <property type="match status" value="1"/>
</dbReference>
<proteinExistence type="predicted"/>
<dbReference type="Gene3D" id="3.40.30.10">
    <property type="entry name" value="Glutaredoxin"/>
    <property type="match status" value="1"/>
</dbReference>
<comment type="caution">
    <text evidence="3">The sequence shown here is derived from an EMBL/GenBank/DDBJ whole genome shotgun (WGS) entry which is preliminary data.</text>
</comment>
<dbReference type="PROSITE" id="PS50405">
    <property type="entry name" value="GST_CTER"/>
    <property type="match status" value="1"/>
</dbReference>
<dbReference type="InterPro" id="IPR036249">
    <property type="entry name" value="Thioredoxin-like_sf"/>
</dbReference>
<dbReference type="Proteomes" id="UP000235036">
    <property type="component" value="Unassembled WGS sequence"/>
</dbReference>
<name>A0A2N6K2B5_FISMU</name>
<dbReference type="CDD" id="cd00299">
    <property type="entry name" value="GST_C_family"/>
    <property type="match status" value="1"/>
</dbReference>
<dbReference type="InterPro" id="IPR040079">
    <property type="entry name" value="Glutathione_S-Trfase"/>
</dbReference>
<keyword evidence="4" id="KW-1185">Reference proteome</keyword>
<reference evidence="3 4" key="1">
    <citation type="submission" date="2017-08" db="EMBL/GenBank/DDBJ databases">
        <title>Genomes of Fischerella (Mastigocladus) sp. strains.</title>
        <authorList>
            <person name="Miller S.R."/>
        </authorList>
    </citation>
    <scope>NUCLEOTIDE SEQUENCE [LARGE SCALE GENOMIC DNA]</scope>
    <source>
        <strain evidence="3 4">CCMEE 5323</strain>
    </source>
</reference>
<dbReference type="GO" id="GO:0005737">
    <property type="term" value="C:cytoplasm"/>
    <property type="evidence" value="ECO:0007669"/>
    <property type="project" value="TreeGrafter"/>
</dbReference>
<dbReference type="InterPro" id="IPR036282">
    <property type="entry name" value="Glutathione-S-Trfase_C_sf"/>
</dbReference>
<evidence type="ECO:0000259" key="2">
    <source>
        <dbReference type="PROSITE" id="PS50405"/>
    </source>
</evidence>
<protein>
    <submittedName>
        <fullName evidence="3">Glutathione S-transferase</fullName>
    </submittedName>
</protein>
<dbReference type="Gene3D" id="1.20.1050.10">
    <property type="match status" value="1"/>
</dbReference>
<feature type="domain" description="GST C-terminal" evidence="2">
    <location>
        <begin position="97"/>
        <end position="220"/>
    </location>
</feature>
<feature type="domain" description="GST N-terminal" evidence="1">
    <location>
        <begin position="1"/>
        <end position="91"/>
    </location>
</feature>
<organism evidence="3 4">
    <name type="scientific">Fischerella muscicola CCMEE 5323</name>
    <dbReference type="NCBI Taxonomy" id="2019572"/>
    <lineage>
        <taxon>Bacteria</taxon>
        <taxon>Bacillati</taxon>
        <taxon>Cyanobacteriota</taxon>
        <taxon>Cyanophyceae</taxon>
        <taxon>Nostocales</taxon>
        <taxon>Hapalosiphonaceae</taxon>
        <taxon>Fischerella</taxon>
    </lineage>
</organism>
<evidence type="ECO:0000259" key="1">
    <source>
        <dbReference type="PROSITE" id="PS50404"/>
    </source>
</evidence>
<dbReference type="CDD" id="cd00570">
    <property type="entry name" value="GST_N_family"/>
    <property type="match status" value="1"/>
</dbReference>
<dbReference type="EMBL" id="NRQW01000298">
    <property type="protein sequence ID" value="PLZ89181.1"/>
    <property type="molecule type" value="Genomic_DNA"/>
</dbReference>
<sequence length="247" mass="28378">MKFYYAPASSYCQRVLIALYEKGIDFTPIEVNLFDPQARSHYMQINPFGKIPTLVTDNGQVIIALVTDNGQVIIEAAIIIEYLDRHFQNQPRLIPEDPELALKVRLLERIIDVYINGGREALFADTQRPVEERGDRGVVKAKRLLETGCYLLNERLGGHRWLAGEEFSLADCAAAPTLAYLRIVYNYKHLPRLTNYVRRLESRPSVMQVQHSGREQMTRMLSELRYPLKLPSLEELAIYEGLGIRDK</sequence>
<dbReference type="SFLD" id="SFLDG00358">
    <property type="entry name" value="Main_(cytGST)"/>
    <property type="match status" value="1"/>
</dbReference>
<accession>A0A2N6K2B5</accession>
<dbReference type="InterPro" id="IPR050983">
    <property type="entry name" value="GST_Omega/HSP26"/>
</dbReference>
<evidence type="ECO:0000313" key="3">
    <source>
        <dbReference type="EMBL" id="PLZ89181.1"/>
    </source>
</evidence>
<dbReference type="Pfam" id="PF13417">
    <property type="entry name" value="GST_N_3"/>
    <property type="match status" value="1"/>
</dbReference>
<dbReference type="PANTHER" id="PTHR43968">
    <property type="match status" value="1"/>
</dbReference>
<gene>
    <name evidence="3" type="ORF">CEN44_13625</name>
</gene>
<dbReference type="PROSITE" id="PS50404">
    <property type="entry name" value="GST_NTER"/>
    <property type="match status" value="1"/>
</dbReference>
<dbReference type="PROSITE" id="PS51354">
    <property type="entry name" value="GLUTAREDOXIN_2"/>
    <property type="match status" value="1"/>
</dbReference>